<reference evidence="9" key="2">
    <citation type="journal article" date="2021" name="J Anim Sci Technol">
        <title>Complete genome sequence of Paenibacillus konkukensis sp. nov. SK3146 as a potential probiotic strain.</title>
        <authorList>
            <person name="Jung H.I."/>
            <person name="Park S."/>
            <person name="Niu K.M."/>
            <person name="Lee S.W."/>
            <person name="Kothari D."/>
            <person name="Yi K.J."/>
            <person name="Kim S.K."/>
        </authorList>
    </citation>
    <scope>NUCLEOTIDE SEQUENCE</scope>
    <source>
        <strain evidence="9">SK3146</strain>
    </source>
</reference>
<dbReference type="Pfam" id="PF07833">
    <property type="entry name" value="Cu_amine_oxidN1"/>
    <property type="match status" value="1"/>
</dbReference>
<evidence type="ECO:0000256" key="3">
    <source>
        <dbReference type="ARBA" id="ARBA00022729"/>
    </source>
</evidence>
<dbReference type="Gene3D" id="3.10.50.40">
    <property type="match status" value="1"/>
</dbReference>
<dbReference type="Pfam" id="PF13616">
    <property type="entry name" value="Rotamase_3"/>
    <property type="match status" value="1"/>
</dbReference>
<dbReference type="PROSITE" id="PS50198">
    <property type="entry name" value="PPIC_PPIASE_2"/>
    <property type="match status" value="1"/>
</dbReference>
<evidence type="ECO:0000256" key="5">
    <source>
        <dbReference type="ARBA" id="ARBA00023235"/>
    </source>
</evidence>
<feature type="transmembrane region" description="Helical" evidence="7">
    <location>
        <begin position="52"/>
        <end position="71"/>
    </location>
</feature>
<evidence type="ECO:0000256" key="4">
    <source>
        <dbReference type="ARBA" id="ARBA00023110"/>
    </source>
</evidence>
<dbReference type="EC" id="5.2.1.8" evidence="2"/>
<feature type="domain" description="PpiC" evidence="8">
    <location>
        <begin position="278"/>
        <end position="381"/>
    </location>
</feature>
<dbReference type="Gene3D" id="3.30.457.10">
    <property type="entry name" value="Copper amine oxidase-like, N-terminal domain"/>
    <property type="match status" value="1"/>
</dbReference>
<comment type="catalytic activity">
    <reaction evidence="1">
        <text>[protein]-peptidylproline (omega=180) = [protein]-peptidylproline (omega=0)</text>
        <dbReference type="Rhea" id="RHEA:16237"/>
        <dbReference type="Rhea" id="RHEA-COMP:10747"/>
        <dbReference type="Rhea" id="RHEA-COMP:10748"/>
        <dbReference type="ChEBI" id="CHEBI:83833"/>
        <dbReference type="ChEBI" id="CHEBI:83834"/>
        <dbReference type="EC" id="5.2.1.8"/>
    </reaction>
</comment>
<organism evidence="9 10">
    <name type="scientific">Paenibacillus konkukensis</name>
    <dbReference type="NCBI Taxonomy" id="2020716"/>
    <lineage>
        <taxon>Bacteria</taxon>
        <taxon>Bacillati</taxon>
        <taxon>Bacillota</taxon>
        <taxon>Bacilli</taxon>
        <taxon>Bacillales</taxon>
        <taxon>Paenibacillaceae</taxon>
        <taxon>Paenibacillus</taxon>
    </lineage>
</organism>
<keyword evidence="4 6" id="KW-0697">Rotamase</keyword>
<evidence type="ECO:0000256" key="7">
    <source>
        <dbReference type="SAM" id="Phobius"/>
    </source>
</evidence>
<dbReference type="InterPro" id="IPR050245">
    <property type="entry name" value="PrsA_foldase"/>
</dbReference>
<keyword evidence="7" id="KW-0812">Transmembrane</keyword>
<evidence type="ECO:0000256" key="2">
    <source>
        <dbReference type="ARBA" id="ARBA00013194"/>
    </source>
</evidence>
<dbReference type="PANTHER" id="PTHR47245">
    <property type="entry name" value="PEPTIDYLPROLYL ISOMERASE"/>
    <property type="match status" value="1"/>
</dbReference>
<dbReference type="EMBL" id="CP027059">
    <property type="protein sequence ID" value="UQZ81855.1"/>
    <property type="molecule type" value="Genomic_DNA"/>
</dbReference>
<dbReference type="InterPro" id="IPR012854">
    <property type="entry name" value="Cu_amine_oxidase-like_N"/>
</dbReference>
<keyword evidence="3" id="KW-0732">Signal</keyword>
<dbReference type="SUPFAM" id="SSF109998">
    <property type="entry name" value="Triger factor/SurA peptide-binding domain-like"/>
    <property type="match status" value="1"/>
</dbReference>
<evidence type="ECO:0000256" key="1">
    <source>
        <dbReference type="ARBA" id="ARBA00000971"/>
    </source>
</evidence>
<reference evidence="9" key="1">
    <citation type="submission" date="2018-02" db="EMBL/GenBank/DDBJ databases">
        <authorList>
            <person name="Kim S.-K."/>
            <person name="Jung H.-I."/>
            <person name="Lee S.-W."/>
        </authorList>
    </citation>
    <scope>NUCLEOTIDE SEQUENCE</scope>
    <source>
        <strain evidence="9">SK3146</strain>
    </source>
</reference>
<dbReference type="InterPro" id="IPR027304">
    <property type="entry name" value="Trigger_fact/SurA_dom_sf"/>
</dbReference>
<dbReference type="Proteomes" id="UP001057134">
    <property type="component" value="Chromosome"/>
</dbReference>
<dbReference type="GO" id="GO:0003755">
    <property type="term" value="F:peptidyl-prolyl cis-trans isomerase activity"/>
    <property type="evidence" value="ECO:0007669"/>
    <property type="project" value="UniProtKB-EC"/>
</dbReference>
<evidence type="ECO:0000313" key="9">
    <source>
        <dbReference type="EMBL" id="UQZ81855.1"/>
    </source>
</evidence>
<dbReference type="SUPFAM" id="SSF54534">
    <property type="entry name" value="FKBP-like"/>
    <property type="match status" value="1"/>
</dbReference>
<proteinExistence type="predicted"/>
<keyword evidence="10" id="KW-1185">Reference proteome</keyword>
<dbReference type="InterPro" id="IPR046357">
    <property type="entry name" value="PPIase_dom_sf"/>
</dbReference>
<evidence type="ECO:0000259" key="8">
    <source>
        <dbReference type="PROSITE" id="PS50198"/>
    </source>
</evidence>
<dbReference type="InterPro" id="IPR000297">
    <property type="entry name" value="PPIase_PpiC"/>
</dbReference>
<evidence type="ECO:0000256" key="6">
    <source>
        <dbReference type="PROSITE-ProRule" id="PRU00278"/>
    </source>
</evidence>
<keyword evidence="7" id="KW-0472">Membrane</keyword>
<name>A0ABY4RIA5_9BACL</name>
<evidence type="ECO:0000313" key="10">
    <source>
        <dbReference type="Proteomes" id="UP001057134"/>
    </source>
</evidence>
<dbReference type="InterPro" id="IPR036582">
    <property type="entry name" value="Mao_N_sf"/>
</dbReference>
<gene>
    <name evidence="9" type="primary">prsA3_1</name>
    <name evidence="9" type="ORF">SK3146_01011</name>
</gene>
<accession>A0ABY4RIA5</accession>
<protein>
    <recommendedName>
        <fullName evidence="2">peptidylprolyl isomerase</fullName>
        <ecNumber evidence="2">5.2.1.8</ecNumber>
    </recommendedName>
</protein>
<dbReference type="Gene3D" id="1.10.4030.10">
    <property type="entry name" value="Porin chaperone SurA, peptide-binding domain"/>
    <property type="match status" value="1"/>
</dbReference>
<sequence>MSIRLEYFLLGDSSIRVNVLHSLRRFEQGLPEAGRKARKDVITRMNDKLKGLVLGLSLGVMLTGSVAYASGTQIEVYFQNLKYMFDGFEKKPAEDQGQGFIYNGTTYVPLRFVSEALGKDVQWDDETQTIWVGKKLDTAATVAEYQGGQVTRGDYEKFAAVMRFLNPQNAQHEQDNQYKQYIIDQIAASHIIAGKLDEETAAKLPALVDGQMRQLEQLNSSSAQTLSEQLKQQGLSEDDLKTFVRDTVTLQTWSTNAVDDATVKAEYDKKAASGDESVITASVRHILVMNEDDKGSKLPKETVDAKLKEIQDKLAAGADFAELAKQYSEDPGSKDNGGLYANVPVSQWTENFKKATMTLELNKISDPVETEYGYHIIRVESRGVIPYDELKETLKQSLSQTKYNDFMTKELPGLITNVELPQ</sequence>
<keyword evidence="5 6" id="KW-0413">Isomerase</keyword>
<dbReference type="SUPFAM" id="SSF55383">
    <property type="entry name" value="Copper amine oxidase, domain N"/>
    <property type="match status" value="1"/>
</dbReference>
<dbReference type="PANTHER" id="PTHR47245:SF1">
    <property type="entry name" value="FOLDASE PROTEIN PRSA"/>
    <property type="match status" value="1"/>
</dbReference>
<keyword evidence="7" id="KW-1133">Transmembrane helix</keyword>